<feature type="transmembrane region" description="Helical" evidence="1">
    <location>
        <begin position="79"/>
        <end position="100"/>
    </location>
</feature>
<dbReference type="Pfam" id="PF00892">
    <property type="entry name" value="EamA"/>
    <property type="match status" value="2"/>
</dbReference>
<reference evidence="3 4" key="1">
    <citation type="submission" date="2019-03" db="EMBL/GenBank/DDBJ databases">
        <title>Genomic Encyclopedia of Type Strains, Phase IV (KMG-IV): sequencing the most valuable type-strain genomes for metagenomic binning, comparative biology and taxonomic classification.</title>
        <authorList>
            <person name="Goeker M."/>
        </authorList>
    </citation>
    <scope>NUCLEOTIDE SEQUENCE [LARGE SCALE GENOMIC DNA]</scope>
    <source>
        <strain evidence="3 4">DSM 16326</strain>
    </source>
</reference>
<name>A0A4R8ISE8_9GAMM</name>
<feature type="transmembrane region" description="Helical" evidence="1">
    <location>
        <begin position="197"/>
        <end position="218"/>
    </location>
</feature>
<feature type="transmembrane region" description="Helical" evidence="1">
    <location>
        <begin position="224"/>
        <end position="245"/>
    </location>
</feature>
<dbReference type="SUPFAM" id="SSF103481">
    <property type="entry name" value="Multidrug resistance efflux transporter EmrE"/>
    <property type="match status" value="2"/>
</dbReference>
<dbReference type="InterPro" id="IPR037185">
    <property type="entry name" value="EmrE-like"/>
</dbReference>
<dbReference type="Proteomes" id="UP000294914">
    <property type="component" value="Unassembled WGS sequence"/>
</dbReference>
<dbReference type="RefSeq" id="WP_134084575.1">
    <property type="nucleotide sequence ID" value="NZ_SOQX01000006.1"/>
</dbReference>
<dbReference type="PANTHER" id="PTHR22911">
    <property type="entry name" value="ACYL-MALONYL CONDENSING ENZYME-RELATED"/>
    <property type="match status" value="1"/>
</dbReference>
<feature type="domain" description="EamA" evidence="2">
    <location>
        <begin position="19"/>
        <end position="151"/>
    </location>
</feature>
<keyword evidence="1" id="KW-1133">Transmembrane helix</keyword>
<organism evidence="3 4">
    <name type="scientific">Thiohalophilus thiocyanatoxydans</name>
    <dbReference type="NCBI Taxonomy" id="381308"/>
    <lineage>
        <taxon>Bacteria</taxon>
        <taxon>Pseudomonadati</taxon>
        <taxon>Pseudomonadota</taxon>
        <taxon>Gammaproteobacteria</taxon>
        <taxon>Thiohalomonadales</taxon>
        <taxon>Thiohalophilaceae</taxon>
        <taxon>Thiohalophilus</taxon>
    </lineage>
</organism>
<protein>
    <submittedName>
        <fullName evidence="3">EamA-like transporter family protein</fullName>
    </submittedName>
</protein>
<feature type="transmembrane region" description="Helical" evidence="1">
    <location>
        <begin position="46"/>
        <end position="67"/>
    </location>
</feature>
<comment type="caution">
    <text evidence="3">The sequence shown here is derived from an EMBL/GenBank/DDBJ whole genome shotgun (WGS) entry which is preliminary data.</text>
</comment>
<feature type="domain" description="EamA" evidence="2">
    <location>
        <begin position="165"/>
        <end position="296"/>
    </location>
</feature>
<sequence length="310" mass="34359">MRSIGDSGGAAKWQATAPVFSLLLAATLWGVFWFPLRWLEQLGLTGLWQTFFIYTGTLWVVIILVWRQAPNLKTEIGQAPWALLFMALASGWCNTAFILAMLEGEVMRVLLLFYLSPLWATLIGWLFLKEELHTLSILVLVIAIGGAVVMLWHPGMGYPWPHDTADWLALSAGIMFAILNSLVRFTDRISIPVKTSVAWVGAIVVSGLLILFSGTGLPDVSFSVAGYAWLVGALLMVIMTFSVVYGVTHMPVHRSSVILLFELVAGAVSSQWLTEEVILPKEWIGGALIIIAAWLSARRQLQHPEEEWRV</sequence>
<feature type="transmembrane region" description="Helical" evidence="1">
    <location>
        <begin position="135"/>
        <end position="155"/>
    </location>
</feature>
<dbReference type="AlphaFoldDB" id="A0A4R8ISE8"/>
<dbReference type="OrthoDB" id="5295396at2"/>
<evidence type="ECO:0000313" key="4">
    <source>
        <dbReference type="Proteomes" id="UP000294914"/>
    </source>
</evidence>
<proteinExistence type="predicted"/>
<dbReference type="EMBL" id="SOQX01000006">
    <property type="protein sequence ID" value="TDY00103.1"/>
    <property type="molecule type" value="Genomic_DNA"/>
</dbReference>
<evidence type="ECO:0000259" key="2">
    <source>
        <dbReference type="Pfam" id="PF00892"/>
    </source>
</evidence>
<evidence type="ECO:0000256" key="1">
    <source>
        <dbReference type="SAM" id="Phobius"/>
    </source>
</evidence>
<accession>A0A4R8ISE8</accession>
<keyword evidence="1" id="KW-0812">Transmembrane</keyword>
<feature type="transmembrane region" description="Helical" evidence="1">
    <location>
        <begin position="106"/>
        <end position="128"/>
    </location>
</feature>
<keyword evidence="1" id="KW-0472">Membrane</keyword>
<feature type="transmembrane region" description="Helical" evidence="1">
    <location>
        <begin position="167"/>
        <end position="185"/>
    </location>
</feature>
<evidence type="ECO:0000313" key="3">
    <source>
        <dbReference type="EMBL" id="TDY00103.1"/>
    </source>
</evidence>
<dbReference type="GO" id="GO:0016020">
    <property type="term" value="C:membrane"/>
    <property type="evidence" value="ECO:0007669"/>
    <property type="project" value="InterPro"/>
</dbReference>
<keyword evidence="4" id="KW-1185">Reference proteome</keyword>
<gene>
    <name evidence="3" type="ORF">EDC23_2274</name>
</gene>
<dbReference type="InterPro" id="IPR000620">
    <property type="entry name" value="EamA_dom"/>
</dbReference>
<feature type="transmembrane region" description="Helical" evidence="1">
    <location>
        <begin position="12"/>
        <end position="34"/>
    </location>
</feature>
<dbReference type="PANTHER" id="PTHR22911:SF137">
    <property type="entry name" value="SOLUTE CARRIER FAMILY 35 MEMBER G2-RELATED"/>
    <property type="match status" value="1"/>
</dbReference>